<evidence type="ECO:0000256" key="1">
    <source>
        <dbReference type="SAM" id="Phobius"/>
    </source>
</evidence>
<feature type="transmembrane region" description="Helical" evidence="1">
    <location>
        <begin position="105"/>
        <end position="124"/>
    </location>
</feature>
<keyword evidence="1" id="KW-0472">Membrane</keyword>
<dbReference type="RefSeq" id="WP_386064284.1">
    <property type="nucleotide sequence ID" value="NZ_JBHLTQ010000005.1"/>
</dbReference>
<protein>
    <submittedName>
        <fullName evidence="2">Uncharacterized protein</fullName>
    </submittedName>
</protein>
<reference evidence="2 3" key="1">
    <citation type="submission" date="2024-09" db="EMBL/GenBank/DDBJ databases">
        <authorList>
            <person name="Sun Q."/>
            <person name="Mori K."/>
        </authorList>
    </citation>
    <scope>NUCLEOTIDE SEQUENCE [LARGE SCALE GENOMIC DNA]</scope>
    <source>
        <strain evidence="2 3">NCAIM B.02481</strain>
    </source>
</reference>
<dbReference type="Proteomes" id="UP001589832">
    <property type="component" value="Unassembled WGS sequence"/>
</dbReference>
<evidence type="ECO:0000313" key="3">
    <source>
        <dbReference type="Proteomes" id="UP001589832"/>
    </source>
</evidence>
<proteinExistence type="predicted"/>
<sequence>MERDEKKIEDFIDKLMSSEALEQPSLDFTDKVMAEVEIISNSTATVYKPLIPKSVWWLIAAGFITLFGYVLFNKSSNTTSFLDRFNLPEVSLNLFEGFSFDYSSTLMYATVVLAIMVGIQIPLLKQYFNPKLSF</sequence>
<feature type="transmembrane region" description="Helical" evidence="1">
    <location>
        <begin position="55"/>
        <end position="72"/>
    </location>
</feature>
<keyword evidence="3" id="KW-1185">Reference proteome</keyword>
<comment type="caution">
    <text evidence="2">The sequence shown here is derived from an EMBL/GenBank/DDBJ whole genome shotgun (WGS) entry which is preliminary data.</text>
</comment>
<dbReference type="EMBL" id="JBHLTQ010000005">
    <property type="protein sequence ID" value="MFC0605256.1"/>
    <property type="molecule type" value="Genomic_DNA"/>
</dbReference>
<accession>A0ABV6QAE2</accession>
<keyword evidence="1" id="KW-1133">Transmembrane helix</keyword>
<evidence type="ECO:0000313" key="2">
    <source>
        <dbReference type="EMBL" id="MFC0605256.1"/>
    </source>
</evidence>
<name>A0ABV6QAE2_9FLAO</name>
<organism evidence="2 3">
    <name type="scientific">Winogradskyella pulchriflava</name>
    <dbReference type="NCBI Taxonomy" id="1110688"/>
    <lineage>
        <taxon>Bacteria</taxon>
        <taxon>Pseudomonadati</taxon>
        <taxon>Bacteroidota</taxon>
        <taxon>Flavobacteriia</taxon>
        <taxon>Flavobacteriales</taxon>
        <taxon>Flavobacteriaceae</taxon>
        <taxon>Winogradskyella</taxon>
    </lineage>
</organism>
<keyword evidence="1" id="KW-0812">Transmembrane</keyword>
<gene>
    <name evidence="2" type="ORF">ACFFGA_11870</name>
</gene>